<proteinExistence type="predicted"/>
<feature type="signal peptide" evidence="1">
    <location>
        <begin position="1"/>
        <end position="36"/>
    </location>
</feature>
<protein>
    <recommendedName>
        <fullName evidence="4">DUF1800 domain-containing protein</fullName>
    </recommendedName>
</protein>
<dbReference type="InterPro" id="IPR006311">
    <property type="entry name" value="TAT_signal"/>
</dbReference>
<evidence type="ECO:0000256" key="1">
    <source>
        <dbReference type="SAM" id="SignalP"/>
    </source>
</evidence>
<evidence type="ECO:0000313" key="3">
    <source>
        <dbReference type="Proteomes" id="UP000199004"/>
    </source>
</evidence>
<gene>
    <name evidence="2" type="ORF">SAMN05192576_1348</name>
</gene>
<reference evidence="2 3" key="1">
    <citation type="submission" date="2016-10" db="EMBL/GenBank/DDBJ databases">
        <authorList>
            <person name="de Groot N.N."/>
        </authorList>
    </citation>
    <scope>NUCLEOTIDE SEQUENCE [LARGE SCALE GENOMIC DNA]</scope>
    <source>
        <strain evidence="2 3">CGMCC 1.11147</strain>
    </source>
</reference>
<dbReference type="Proteomes" id="UP000199004">
    <property type="component" value="Unassembled WGS sequence"/>
</dbReference>
<dbReference type="RefSeq" id="WP_170254180.1">
    <property type="nucleotide sequence ID" value="NZ_BKAE01000001.1"/>
</dbReference>
<feature type="chain" id="PRO_5039054702" description="DUF1800 domain-containing protein" evidence="1">
    <location>
        <begin position="37"/>
        <end position="525"/>
    </location>
</feature>
<evidence type="ECO:0000313" key="2">
    <source>
        <dbReference type="EMBL" id="SDM95218.1"/>
    </source>
</evidence>
<dbReference type="PROSITE" id="PS51318">
    <property type="entry name" value="TAT"/>
    <property type="match status" value="1"/>
</dbReference>
<evidence type="ECO:0008006" key="4">
    <source>
        <dbReference type="Google" id="ProtNLM"/>
    </source>
</evidence>
<sequence length="525" mass="57587">MSRSPAAASRRAVLGSGGALGAAGALGVVSAAPAHAAAYPPAHYKGGALLSAPNRHLVSRFSYGITPALTATVKRQGGARKWFERQLAPAAIADTGADALRAWWSGLDRTAQELWTRQVDEIEGGWEVMADYQCWALARRMTSQRQVLELMTDFWENHLNVPVSGDAQFTHRVSYGDTVRRHALGRFEDLLHAAITHPAMLIYLNQAVSTKRHPNENLGRELLELHTVGRGSYGEPDVKGSARILTGWMVDLWDTWEPSYDVSSHWTGPVTVMGFSDANASGDGRALTRRYLTYLARHPATAQRIARKLARKFVRDDPPQSLVDQLARVYLAHDTAITPVLRALVASSAFAGAASLKVKDPGEDVVATYRALQARLQRPPESETGDEYAANAMLWQTSNLGALPLAWPRPDGQPVDNDSWSSPSRMIASMDLHYVMAGGWWPDVGITYRAPAKWLPQPSIRFDVLVDHLSQQLLGRRSTSTLLKACCEAVALTPGSRITADHGLVKWDFSRLLTTFLDSPAFLTR</sequence>
<keyword evidence="1" id="KW-0732">Signal</keyword>
<dbReference type="STRING" id="1005944.SAMN05192576_1348"/>
<dbReference type="InterPro" id="IPR014917">
    <property type="entry name" value="DUF1800"/>
</dbReference>
<keyword evidence="3" id="KW-1185">Reference proteome</keyword>
<name>A0A1G9XER3_9ACTN</name>
<accession>A0A1G9XER3</accession>
<organism evidence="2 3">
    <name type="scientific">Nocardioides szechwanensis</name>
    <dbReference type="NCBI Taxonomy" id="1005944"/>
    <lineage>
        <taxon>Bacteria</taxon>
        <taxon>Bacillati</taxon>
        <taxon>Actinomycetota</taxon>
        <taxon>Actinomycetes</taxon>
        <taxon>Propionibacteriales</taxon>
        <taxon>Nocardioidaceae</taxon>
        <taxon>Nocardioides</taxon>
    </lineage>
</organism>
<dbReference type="EMBL" id="FNIC01000001">
    <property type="protein sequence ID" value="SDM95218.1"/>
    <property type="molecule type" value="Genomic_DNA"/>
</dbReference>
<dbReference type="AlphaFoldDB" id="A0A1G9XER3"/>
<dbReference type="Pfam" id="PF08811">
    <property type="entry name" value="DUF1800"/>
    <property type="match status" value="1"/>
</dbReference>